<dbReference type="EMBL" id="JAPFFF010000009">
    <property type="protein sequence ID" value="KAK8882652.1"/>
    <property type="molecule type" value="Genomic_DNA"/>
</dbReference>
<feature type="domain" description="SWIM-type" evidence="2">
    <location>
        <begin position="217"/>
        <end position="255"/>
    </location>
</feature>
<accession>A0ABR2JUU0</accession>
<name>A0ABR2JUU0_9EUKA</name>
<keyword evidence="1" id="KW-0863">Zinc-finger</keyword>
<evidence type="ECO:0000313" key="3">
    <source>
        <dbReference type="EMBL" id="KAK8882652.1"/>
    </source>
</evidence>
<dbReference type="SUPFAM" id="SSF57756">
    <property type="entry name" value="Retrovirus zinc finger-like domains"/>
    <property type="match status" value="1"/>
</dbReference>
<evidence type="ECO:0000256" key="1">
    <source>
        <dbReference type="PROSITE-ProRule" id="PRU00325"/>
    </source>
</evidence>
<comment type="caution">
    <text evidence="3">The sequence shown here is derived from an EMBL/GenBank/DDBJ whole genome shotgun (WGS) entry which is preliminary data.</text>
</comment>
<organism evidence="3 4">
    <name type="scientific">Tritrichomonas musculus</name>
    <dbReference type="NCBI Taxonomy" id="1915356"/>
    <lineage>
        <taxon>Eukaryota</taxon>
        <taxon>Metamonada</taxon>
        <taxon>Parabasalia</taxon>
        <taxon>Tritrichomonadida</taxon>
        <taxon>Tritrichomonadidae</taxon>
        <taxon>Tritrichomonas</taxon>
    </lineage>
</organism>
<keyword evidence="1" id="KW-0479">Metal-binding</keyword>
<keyword evidence="1" id="KW-0862">Zinc</keyword>
<dbReference type="PROSITE" id="PS50966">
    <property type="entry name" value="ZF_SWIM"/>
    <property type="match status" value="1"/>
</dbReference>
<protein>
    <recommendedName>
        <fullName evidence="2">SWIM-type domain-containing protein</fullName>
    </recommendedName>
</protein>
<keyword evidence="4" id="KW-1185">Reference proteome</keyword>
<dbReference type="Proteomes" id="UP001470230">
    <property type="component" value="Unassembled WGS sequence"/>
</dbReference>
<evidence type="ECO:0000259" key="2">
    <source>
        <dbReference type="PROSITE" id="PS50966"/>
    </source>
</evidence>
<proteinExistence type="predicted"/>
<reference evidence="3 4" key="1">
    <citation type="submission" date="2024-04" db="EMBL/GenBank/DDBJ databases">
        <title>Tritrichomonas musculus Genome.</title>
        <authorList>
            <person name="Alves-Ferreira E."/>
            <person name="Grigg M."/>
            <person name="Lorenzi H."/>
            <person name="Galac M."/>
        </authorList>
    </citation>
    <scope>NUCLEOTIDE SEQUENCE [LARGE SCALE GENOMIC DNA]</scope>
    <source>
        <strain evidence="3 4">EAF2021</strain>
    </source>
</reference>
<sequence length="396" mass="46222">MEGIWNFQLIGFGIIPGKRSDNFDQFFEQLSQKYSVRVFVCDRLRAQAKSIKKYFSSHIINCKIHIRRNIISYFNSDLLESFNKLLIHEISKDEFLNILTKVKTETVEGQKHLKYLIKDIDSYSPEVLDEMRLRNVRTTNGVESFFGTYKKLNDHEILTIDQCVHSIVLRYKMLISKSLSIKKNSIPEKLYKGRQIGEEAMTIIKEQYDKMLDKIQLIFLNKLSEEEYLTSCKCSLYKEFGLPCEHILFQSYKNNKKPLVKEEDIPKIYFQIQYENESVIIDDVQNVSIQKDKQLNESYSYSKTMSDLSIIAEDAKRNLEARKIITDAINDHKKLLVNVDANEPPQIKRFGRSPTFPSRNVNASLPKTKKRGPCHCSYCKEAGHRITTCPKLQSKK</sequence>
<evidence type="ECO:0000313" key="4">
    <source>
        <dbReference type="Proteomes" id="UP001470230"/>
    </source>
</evidence>
<dbReference type="InterPro" id="IPR036875">
    <property type="entry name" value="Znf_CCHC_sf"/>
</dbReference>
<gene>
    <name evidence="3" type="ORF">M9Y10_045294</name>
</gene>
<dbReference type="InterPro" id="IPR007527">
    <property type="entry name" value="Znf_SWIM"/>
</dbReference>